<dbReference type="GO" id="GO:0030246">
    <property type="term" value="F:carbohydrate binding"/>
    <property type="evidence" value="ECO:0007669"/>
    <property type="project" value="UniProtKB-KW"/>
</dbReference>
<dbReference type="PROSITE" id="PS51762">
    <property type="entry name" value="GH16_2"/>
    <property type="match status" value="1"/>
</dbReference>
<dbReference type="PANTHER" id="PTHR10963:SF24">
    <property type="entry name" value="GLYCOSIDASE C21B10.07-RELATED"/>
    <property type="match status" value="1"/>
</dbReference>
<keyword evidence="5" id="KW-0326">Glycosidase</keyword>
<feature type="compositionally biased region" description="Polar residues" evidence="6">
    <location>
        <begin position="525"/>
        <end position="545"/>
    </location>
</feature>
<feature type="compositionally biased region" description="Basic residues" evidence="6">
    <location>
        <begin position="603"/>
        <end position="624"/>
    </location>
</feature>
<evidence type="ECO:0000259" key="8">
    <source>
        <dbReference type="PROSITE" id="PS51762"/>
    </source>
</evidence>
<dbReference type="CDD" id="cd02181">
    <property type="entry name" value="GH16_fungal_Lam16A_glucanase"/>
    <property type="match status" value="1"/>
</dbReference>
<organism evidence="9 10">
    <name type="scientific">Ampelomyces quisqualis</name>
    <name type="common">Powdery mildew agent</name>
    <dbReference type="NCBI Taxonomy" id="50730"/>
    <lineage>
        <taxon>Eukaryota</taxon>
        <taxon>Fungi</taxon>
        <taxon>Dikarya</taxon>
        <taxon>Ascomycota</taxon>
        <taxon>Pezizomycotina</taxon>
        <taxon>Dothideomycetes</taxon>
        <taxon>Pleosporomycetidae</taxon>
        <taxon>Pleosporales</taxon>
        <taxon>Pleosporineae</taxon>
        <taxon>Phaeosphaeriaceae</taxon>
        <taxon>Ampelomyces</taxon>
    </lineage>
</organism>
<feature type="compositionally biased region" description="Low complexity" evidence="6">
    <location>
        <begin position="506"/>
        <end position="524"/>
    </location>
</feature>
<keyword evidence="4" id="KW-0378">Hydrolase</keyword>
<dbReference type="SUPFAM" id="SSF49899">
    <property type="entry name" value="Concanavalin A-like lectins/glucanases"/>
    <property type="match status" value="1"/>
</dbReference>
<dbReference type="AlphaFoldDB" id="A0A6A5Q9Z1"/>
<comment type="similarity">
    <text evidence="2">Belongs to the glycosyl hydrolase 16 family.</text>
</comment>
<evidence type="ECO:0000256" key="3">
    <source>
        <dbReference type="ARBA" id="ARBA00012599"/>
    </source>
</evidence>
<evidence type="ECO:0000313" key="9">
    <source>
        <dbReference type="EMBL" id="KAF1912265.1"/>
    </source>
</evidence>
<evidence type="ECO:0000256" key="7">
    <source>
        <dbReference type="SAM" id="SignalP"/>
    </source>
</evidence>
<evidence type="ECO:0000256" key="2">
    <source>
        <dbReference type="ARBA" id="ARBA00006865"/>
    </source>
</evidence>
<name>A0A6A5Q9Z1_AMPQU</name>
<keyword evidence="10" id="KW-1185">Reference proteome</keyword>
<dbReference type="Pfam" id="PF26113">
    <property type="entry name" value="GH16_XgeA"/>
    <property type="match status" value="1"/>
</dbReference>
<dbReference type="InterPro" id="IPR050546">
    <property type="entry name" value="Glycosyl_Hydrlase_16"/>
</dbReference>
<dbReference type="FunFam" id="2.60.120.200:FF:000114">
    <property type="entry name" value="Probable endo-1,3(4)-beta-glucanase NFIA_089530"/>
    <property type="match status" value="1"/>
</dbReference>
<feature type="signal peptide" evidence="7">
    <location>
        <begin position="1"/>
        <end position="18"/>
    </location>
</feature>
<keyword evidence="9" id="KW-0430">Lectin</keyword>
<sequence>MRFTTLVSAAAFFQLSIAGYVLEDDYMADFYSNFNFFTDEDPTQGFVKYIDEATARQSNLINASAPAHFGVDITNKTPGGRPSIRIESKKKYDSGLIVLDLEHMPFGCGTWPAFWTLGPNWPTGGEIDILEGVNEYTNNGMTLHTGPGCQIGSDIAQFSGSVTTGNCDIRAEGQSMNAGCSIEHPSTGSYGAGLNKNSGGVYATQWDSDGISIYFFPRGSVPVDVLSESPNPSGWGKPAAKFAGACDIDKMFAEQQIIIDTTFCGQWAGKIWKDGSCANKANTCEEYVRDNPEAFIEAYWDINALKVYKSDGKPPVAPSVPAISPTSNALPVPEPVTSSKSNPVGGYPEQPTLAPIQLSSGALVIPGITAPASQSTQVPIGQLSSGALVIPGITAPAPPSTQVPTVPDPSSIAASPEISSNPVMPNVPEVSAPTSQSTRASTVPQPSGAPALPEAPAPAPQSSRTREGSGSPRPSKPLDEQTNAPTGAYGLPGWNWPQAGDDEPGATPTPASTTTAASASAAPAQGTSSVVAVLTHEQNAAQPSQVPADPAPALAPVPALAPPAPAAPIVPDTPAKPCCTILETVYVTVPAQAAATPGPQANKARKARRLRDQRRRLTQHHARP</sequence>
<accession>A0A6A5Q9Z1</accession>
<protein>
    <recommendedName>
        <fullName evidence="3">endo-1,3(4)-beta-glucanase</fullName>
        <ecNumber evidence="3">3.2.1.6</ecNumber>
    </recommendedName>
</protein>
<feature type="region of interest" description="Disordered" evidence="6">
    <location>
        <begin position="319"/>
        <end position="351"/>
    </location>
</feature>
<dbReference type="GO" id="GO:0052861">
    <property type="term" value="F:endo-1,3(4)-beta-glucanase activity"/>
    <property type="evidence" value="ECO:0007669"/>
    <property type="project" value="UniProtKB-EC"/>
</dbReference>
<dbReference type="InterPro" id="IPR000757">
    <property type="entry name" value="Beta-glucanase-like"/>
</dbReference>
<dbReference type="EC" id="3.2.1.6" evidence="3"/>
<evidence type="ECO:0000256" key="4">
    <source>
        <dbReference type="ARBA" id="ARBA00022801"/>
    </source>
</evidence>
<feature type="chain" id="PRO_5025564168" description="endo-1,3(4)-beta-glucanase" evidence="7">
    <location>
        <begin position="19"/>
        <end position="624"/>
    </location>
</feature>
<feature type="domain" description="GH16" evidence="8">
    <location>
        <begin position="24"/>
        <end position="276"/>
    </location>
</feature>
<feature type="compositionally biased region" description="Polar residues" evidence="6">
    <location>
        <begin position="432"/>
        <end position="445"/>
    </location>
</feature>
<reference evidence="9" key="1">
    <citation type="journal article" date="2020" name="Stud. Mycol.">
        <title>101 Dothideomycetes genomes: a test case for predicting lifestyles and emergence of pathogens.</title>
        <authorList>
            <person name="Haridas S."/>
            <person name="Albert R."/>
            <person name="Binder M."/>
            <person name="Bloem J."/>
            <person name="Labutti K."/>
            <person name="Salamov A."/>
            <person name="Andreopoulos B."/>
            <person name="Baker S."/>
            <person name="Barry K."/>
            <person name="Bills G."/>
            <person name="Bluhm B."/>
            <person name="Cannon C."/>
            <person name="Castanera R."/>
            <person name="Culley D."/>
            <person name="Daum C."/>
            <person name="Ezra D."/>
            <person name="Gonzalez J."/>
            <person name="Henrissat B."/>
            <person name="Kuo A."/>
            <person name="Liang C."/>
            <person name="Lipzen A."/>
            <person name="Lutzoni F."/>
            <person name="Magnuson J."/>
            <person name="Mondo S."/>
            <person name="Nolan M."/>
            <person name="Ohm R."/>
            <person name="Pangilinan J."/>
            <person name="Park H.-J."/>
            <person name="Ramirez L."/>
            <person name="Alfaro M."/>
            <person name="Sun H."/>
            <person name="Tritt A."/>
            <person name="Yoshinaga Y."/>
            <person name="Zwiers L.-H."/>
            <person name="Turgeon B."/>
            <person name="Goodwin S."/>
            <person name="Spatafora J."/>
            <person name="Crous P."/>
            <person name="Grigoriev I."/>
        </authorList>
    </citation>
    <scope>NUCLEOTIDE SEQUENCE</scope>
    <source>
        <strain evidence="9">HMLAC05119</strain>
    </source>
</reference>
<feature type="compositionally biased region" description="Pro residues" evidence="6">
    <location>
        <begin position="549"/>
        <end position="568"/>
    </location>
</feature>
<evidence type="ECO:0000256" key="6">
    <source>
        <dbReference type="SAM" id="MobiDB-lite"/>
    </source>
</evidence>
<feature type="region of interest" description="Disordered" evidence="6">
    <location>
        <begin position="395"/>
        <end position="574"/>
    </location>
</feature>
<dbReference type="InterPro" id="IPR013320">
    <property type="entry name" value="ConA-like_dom_sf"/>
</dbReference>
<dbReference type="PANTHER" id="PTHR10963">
    <property type="entry name" value="GLYCOSYL HYDROLASE-RELATED"/>
    <property type="match status" value="1"/>
</dbReference>
<feature type="compositionally biased region" description="Low complexity" evidence="6">
    <location>
        <begin position="409"/>
        <end position="420"/>
    </location>
</feature>
<evidence type="ECO:0000256" key="5">
    <source>
        <dbReference type="ARBA" id="ARBA00023295"/>
    </source>
</evidence>
<dbReference type="Proteomes" id="UP000800096">
    <property type="component" value="Unassembled WGS sequence"/>
</dbReference>
<gene>
    <name evidence="9" type="ORF">BDU57DRAFT_358637</name>
</gene>
<evidence type="ECO:0000256" key="1">
    <source>
        <dbReference type="ARBA" id="ARBA00000124"/>
    </source>
</evidence>
<evidence type="ECO:0000313" key="10">
    <source>
        <dbReference type="Proteomes" id="UP000800096"/>
    </source>
</evidence>
<dbReference type="EMBL" id="ML979140">
    <property type="protein sequence ID" value="KAF1912265.1"/>
    <property type="molecule type" value="Genomic_DNA"/>
</dbReference>
<feature type="compositionally biased region" description="Low complexity" evidence="6">
    <location>
        <begin position="592"/>
        <end position="601"/>
    </location>
</feature>
<comment type="catalytic activity">
    <reaction evidence="1">
        <text>Endohydrolysis of (1-&gt;3)- or (1-&gt;4)-linkages in beta-D-glucans when the glucose residue whose reducing group is involved in the linkage to be hydrolyzed is itself substituted at C-3.</text>
        <dbReference type="EC" id="3.2.1.6"/>
    </reaction>
</comment>
<keyword evidence="7" id="KW-0732">Signal</keyword>
<proteinExistence type="inferred from homology"/>
<dbReference type="OrthoDB" id="192832at2759"/>
<dbReference type="Gene3D" id="2.60.120.200">
    <property type="match status" value="1"/>
</dbReference>
<dbReference type="GO" id="GO:0009251">
    <property type="term" value="P:glucan catabolic process"/>
    <property type="evidence" value="ECO:0007669"/>
    <property type="project" value="TreeGrafter"/>
</dbReference>
<feature type="region of interest" description="Disordered" evidence="6">
    <location>
        <begin position="592"/>
        <end position="624"/>
    </location>
</feature>